<reference evidence="1 2" key="1">
    <citation type="submission" date="2008-10" db="EMBL/GenBank/DDBJ databases">
        <title>Genome sequence of Bacillus cereus G9842.</title>
        <authorList>
            <person name="Dodson R.J."/>
            <person name="Durkin A.S."/>
            <person name="Rosovitz M.J."/>
            <person name="Rasko D.A."/>
            <person name="Hoffmaster A."/>
            <person name="Ravel J."/>
            <person name="Sutton G."/>
        </authorList>
    </citation>
    <scope>NUCLEOTIDE SEQUENCE [LARGE SCALE GENOMIC DNA]</scope>
    <source>
        <strain evidence="1 2">G9842</strain>
        <plasmid evidence="1 2">pG9842_140</plasmid>
    </source>
</reference>
<dbReference type="HOGENOM" id="CLU_2598629_0_0_9"/>
<dbReference type="RefSeq" id="WP_001171823.1">
    <property type="nucleotide sequence ID" value="NC_011774.1"/>
</dbReference>
<dbReference type="EMBL" id="CP001188">
    <property type="protein sequence ID" value="ACK98728.1"/>
    <property type="molecule type" value="Genomic_DNA"/>
</dbReference>
<dbReference type="AlphaFoldDB" id="B7IZM5"/>
<geneLocation type="plasmid" evidence="1 2">
    <name>pG9842_140</name>
</geneLocation>
<accession>B7IZM5</accession>
<keyword evidence="1" id="KW-0614">Plasmid</keyword>
<evidence type="ECO:0000313" key="2">
    <source>
        <dbReference type="Proteomes" id="UP000006744"/>
    </source>
</evidence>
<dbReference type="Proteomes" id="UP000006744">
    <property type="component" value="Plasmid pG9842_140"/>
</dbReference>
<gene>
    <name evidence="1" type="ordered locus">BCG9842_A0032</name>
</gene>
<sequence length="85" mass="10176">MQKQRNILIVTRDFSKEISTKFERIIMLPVKGMVDNLKGLNWDQVLAPKEMDSNEQEWFRESIFPLTLDNYPNNMGIIYYQKDFT</sequence>
<name>B7IZM5_BACC2</name>
<protein>
    <submittedName>
        <fullName evidence="1">Uncharacterized protein</fullName>
    </submittedName>
</protein>
<organism evidence="1 2">
    <name type="scientific">Bacillus cereus (strain G9842)</name>
    <dbReference type="NCBI Taxonomy" id="405531"/>
    <lineage>
        <taxon>Bacteria</taxon>
        <taxon>Bacillati</taxon>
        <taxon>Bacillota</taxon>
        <taxon>Bacilli</taxon>
        <taxon>Bacillales</taxon>
        <taxon>Bacillaceae</taxon>
        <taxon>Bacillus</taxon>
        <taxon>Bacillus cereus group</taxon>
    </lineage>
</organism>
<dbReference type="KEGG" id="bcg:BCG9842_A0032"/>
<evidence type="ECO:0000313" key="1">
    <source>
        <dbReference type="EMBL" id="ACK98728.1"/>
    </source>
</evidence>
<proteinExistence type="predicted"/>